<protein>
    <submittedName>
        <fullName evidence="1">Uncharacterized protein</fullName>
    </submittedName>
</protein>
<gene>
    <name evidence="1" type="ORF">G4D61_12555</name>
</gene>
<keyword evidence="2" id="KW-1185">Reference proteome</keyword>
<reference evidence="1 2" key="2">
    <citation type="submission" date="2020-03" db="EMBL/GenBank/DDBJ databases">
        <title>Bacillus aquiflavi sp. nov., isolated from yellow water of strong flavor Chinese baijiu in Yibin region of China.</title>
        <authorList>
            <person name="Xie J."/>
        </authorList>
    </citation>
    <scope>NUCLEOTIDE SEQUENCE [LARGE SCALE GENOMIC DNA]</scope>
    <source>
        <strain evidence="1 2">Gsoil 114</strain>
    </source>
</reference>
<reference evidence="1 2" key="1">
    <citation type="submission" date="2020-02" db="EMBL/GenBank/DDBJ databases">
        <authorList>
            <person name="Feng H."/>
        </authorList>
    </citation>
    <scope>NUCLEOTIDE SEQUENCE [LARGE SCALE GENOMIC DNA]</scope>
    <source>
        <strain evidence="1 2">Gsoil 114</strain>
    </source>
</reference>
<dbReference type="RefSeq" id="WP_163174097.1">
    <property type="nucleotide sequence ID" value="NZ_JAAIWK010000021.1"/>
</dbReference>
<accession>A0A6M0P912</accession>
<organism evidence="1 2">
    <name type="scientific">Heyndrickxia ginsengihumi</name>
    <dbReference type="NCBI Taxonomy" id="363870"/>
    <lineage>
        <taxon>Bacteria</taxon>
        <taxon>Bacillati</taxon>
        <taxon>Bacillota</taxon>
        <taxon>Bacilli</taxon>
        <taxon>Bacillales</taxon>
        <taxon>Bacillaceae</taxon>
        <taxon>Heyndrickxia</taxon>
    </lineage>
</organism>
<proteinExistence type="predicted"/>
<name>A0A6M0P912_9BACI</name>
<evidence type="ECO:0000313" key="1">
    <source>
        <dbReference type="EMBL" id="NEY20785.1"/>
    </source>
</evidence>
<dbReference type="InterPro" id="IPR046169">
    <property type="entry name" value="DUF6171"/>
</dbReference>
<evidence type="ECO:0000313" key="2">
    <source>
        <dbReference type="Proteomes" id="UP000476934"/>
    </source>
</evidence>
<dbReference type="AlphaFoldDB" id="A0A6M0P912"/>
<dbReference type="Proteomes" id="UP000476934">
    <property type="component" value="Unassembled WGS sequence"/>
</dbReference>
<dbReference type="Pfam" id="PF19668">
    <property type="entry name" value="DUF6171"/>
    <property type="match status" value="1"/>
</dbReference>
<dbReference type="EMBL" id="JAAIWK010000021">
    <property type="protein sequence ID" value="NEY20785.1"/>
    <property type="molecule type" value="Genomic_DNA"/>
</dbReference>
<comment type="caution">
    <text evidence="1">The sequence shown here is derived from an EMBL/GenBank/DDBJ whole genome shotgun (WGS) entry which is preliminary data.</text>
</comment>
<sequence>MKRCKGCLESLVVSKKKIQQLISNYAEDQSVIVSGEIYESRLKLCHECSSLINGTTRQYCGCFVQFKAKFPDKHCALSGI</sequence>